<dbReference type="Proteomes" id="UP000018144">
    <property type="component" value="Unassembled WGS sequence"/>
</dbReference>
<protein>
    <recommendedName>
        <fullName evidence="6">Peptidase A1 domain-containing protein</fullName>
    </recommendedName>
</protein>
<reference evidence="4 5" key="1">
    <citation type="journal article" date="2013" name="PLoS Genet.">
        <title>The genome and development-dependent transcriptomes of Pyronema confluens: a window into fungal evolution.</title>
        <authorList>
            <person name="Traeger S."/>
            <person name="Altegoer F."/>
            <person name="Freitag M."/>
            <person name="Gabaldon T."/>
            <person name="Kempken F."/>
            <person name="Kumar A."/>
            <person name="Marcet-Houben M."/>
            <person name="Poggeler S."/>
            <person name="Stajich J.E."/>
            <person name="Nowrousian M."/>
        </authorList>
    </citation>
    <scope>NUCLEOTIDE SEQUENCE [LARGE SCALE GENOMIC DNA]</scope>
    <source>
        <strain evidence="5">CBS 100304</strain>
        <tissue evidence="4">Vegetative mycelium</tissue>
    </source>
</reference>
<dbReference type="Gene3D" id="2.40.70.10">
    <property type="entry name" value="Acid Proteases"/>
    <property type="match status" value="1"/>
</dbReference>
<name>U4L5T3_PYROM</name>
<sequence>MIPNNVLQVLSFVALLAPVSGTTSRAKPVVMPFSHQYGFGSGSSWFSVPVTVGSNDFNLSISTSLGKSWIPGTSDSLCADAPNKDDCKLSLGGEYYRTPTNGAPKALTVELEKEVYNKTLAPRLIAARQSDSQMLLGLKGKGITINESITLKSKTGQIDLRSQSIGIFTERPDFNGYLSLQQMALNLFAADRIPGPNFHLYLGQSAEANESSASSFDSGYSAGLYTLVFGGHDSNIWDLNKTQQYPLRKTVTMADVPDKGELPATEEAGYRMELPIEDIVYRWTKGGDTDNSLLSAPSTVIIDTTTPYLWLPQKAVDAFVTATGATWNDTMDAYVFTRCFSDCSPAENTVSKGLVDFKFKNQTITLRFSDYFRIQSLWMDALSSLNRPVFPIRALKDERAPVVFGRAVMAGVHLWVDYAEEYFCLRTGNITEGQITQPKIVPWSMSDHPPITNTTILAETLGTNRTDTLGEKKKWPIITYVAAAIGSGVILLVLGICIYCCCRRRRNTGSRRPLTMTVGPNELSGHSSTKPGKDMPSYDNKYYSLHEIDGTLHPGNRYSPPPLAVHELPSVHHRAKMQASSTVHEIPVPEQTNPAVILAAQQLHGRSSPARSPQPPGTPVCYPSPPPQAYTPGQPIPPPLVGQLLQSQPHTPGNQPCKPSISWK</sequence>
<keyword evidence="2" id="KW-0812">Transmembrane</keyword>
<evidence type="ECO:0000313" key="5">
    <source>
        <dbReference type="Proteomes" id="UP000018144"/>
    </source>
</evidence>
<accession>U4L5T3</accession>
<evidence type="ECO:0000256" key="3">
    <source>
        <dbReference type="SAM" id="SignalP"/>
    </source>
</evidence>
<dbReference type="OrthoDB" id="4074350at2759"/>
<dbReference type="STRING" id="1076935.U4L5T3"/>
<feature type="compositionally biased region" description="Polar residues" evidence="1">
    <location>
        <begin position="644"/>
        <end position="654"/>
    </location>
</feature>
<evidence type="ECO:0000256" key="1">
    <source>
        <dbReference type="SAM" id="MobiDB-lite"/>
    </source>
</evidence>
<dbReference type="AlphaFoldDB" id="U4L5T3"/>
<feature type="transmembrane region" description="Helical" evidence="2">
    <location>
        <begin position="477"/>
        <end position="502"/>
    </location>
</feature>
<keyword evidence="2" id="KW-0472">Membrane</keyword>
<feature type="compositionally biased region" description="Pro residues" evidence="1">
    <location>
        <begin position="612"/>
        <end position="640"/>
    </location>
</feature>
<dbReference type="EMBL" id="HF935680">
    <property type="protein sequence ID" value="CCX12171.1"/>
    <property type="molecule type" value="Genomic_DNA"/>
</dbReference>
<organism evidence="4 5">
    <name type="scientific">Pyronema omphalodes (strain CBS 100304)</name>
    <name type="common">Pyronema confluens</name>
    <dbReference type="NCBI Taxonomy" id="1076935"/>
    <lineage>
        <taxon>Eukaryota</taxon>
        <taxon>Fungi</taxon>
        <taxon>Dikarya</taxon>
        <taxon>Ascomycota</taxon>
        <taxon>Pezizomycotina</taxon>
        <taxon>Pezizomycetes</taxon>
        <taxon>Pezizales</taxon>
        <taxon>Pyronemataceae</taxon>
        <taxon>Pyronema</taxon>
    </lineage>
</organism>
<keyword evidence="3" id="KW-0732">Signal</keyword>
<evidence type="ECO:0000313" key="4">
    <source>
        <dbReference type="EMBL" id="CCX12171.1"/>
    </source>
</evidence>
<evidence type="ECO:0000256" key="2">
    <source>
        <dbReference type="SAM" id="Phobius"/>
    </source>
</evidence>
<feature type="region of interest" description="Disordered" evidence="1">
    <location>
        <begin position="510"/>
        <end position="536"/>
    </location>
</feature>
<feature type="region of interest" description="Disordered" evidence="1">
    <location>
        <begin position="602"/>
        <end position="664"/>
    </location>
</feature>
<feature type="chain" id="PRO_5004651698" description="Peptidase A1 domain-containing protein" evidence="3">
    <location>
        <begin position="22"/>
        <end position="664"/>
    </location>
</feature>
<gene>
    <name evidence="4" type="ORF">PCON_11765</name>
</gene>
<dbReference type="InterPro" id="IPR021109">
    <property type="entry name" value="Peptidase_aspartic_dom_sf"/>
</dbReference>
<keyword evidence="2" id="KW-1133">Transmembrane helix</keyword>
<proteinExistence type="predicted"/>
<keyword evidence="5" id="KW-1185">Reference proteome</keyword>
<evidence type="ECO:0008006" key="6">
    <source>
        <dbReference type="Google" id="ProtNLM"/>
    </source>
</evidence>
<dbReference type="SUPFAM" id="SSF50630">
    <property type="entry name" value="Acid proteases"/>
    <property type="match status" value="1"/>
</dbReference>
<feature type="signal peptide" evidence="3">
    <location>
        <begin position="1"/>
        <end position="21"/>
    </location>
</feature>